<protein>
    <submittedName>
        <fullName evidence="1">Uncharacterized protein</fullName>
    </submittedName>
</protein>
<name>A0A9Q0TLE6_SALVM</name>
<keyword evidence="2" id="KW-1185">Reference proteome</keyword>
<organism evidence="1 2">
    <name type="scientific">Salix viminalis</name>
    <name type="common">Common osier</name>
    <name type="synonym">Basket willow</name>
    <dbReference type="NCBI Taxonomy" id="40686"/>
    <lineage>
        <taxon>Eukaryota</taxon>
        <taxon>Viridiplantae</taxon>
        <taxon>Streptophyta</taxon>
        <taxon>Embryophyta</taxon>
        <taxon>Tracheophyta</taxon>
        <taxon>Spermatophyta</taxon>
        <taxon>Magnoliopsida</taxon>
        <taxon>eudicotyledons</taxon>
        <taxon>Gunneridae</taxon>
        <taxon>Pentapetalae</taxon>
        <taxon>rosids</taxon>
        <taxon>fabids</taxon>
        <taxon>Malpighiales</taxon>
        <taxon>Salicaceae</taxon>
        <taxon>Saliceae</taxon>
        <taxon>Salix</taxon>
    </lineage>
</organism>
<gene>
    <name evidence="1" type="ORF">OIU85_025361</name>
</gene>
<reference evidence="1" key="1">
    <citation type="submission" date="2022-11" db="EMBL/GenBank/DDBJ databases">
        <authorList>
            <person name="Hyden B.L."/>
            <person name="Feng K."/>
            <person name="Yates T."/>
            <person name="Jawdy S."/>
            <person name="Smart L.B."/>
            <person name="Muchero W."/>
        </authorList>
    </citation>
    <scope>NUCLEOTIDE SEQUENCE</scope>
    <source>
        <tissue evidence="1">Shoot tip</tissue>
    </source>
</reference>
<dbReference type="EMBL" id="JAPFFL010000007">
    <property type="protein sequence ID" value="KAJ6713725.1"/>
    <property type="molecule type" value="Genomic_DNA"/>
</dbReference>
<sequence>MVSTNHPIFGCQAQDLHHHCLADTQSSLDHFSALEKTELSHEGFALVIDSVWGPRLMVCDLWRLIIRVLLPPIPRCSTIQLKPRYPSVRRDFDGLYSEIAANSCLLIQILLPH</sequence>
<comment type="caution">
    <text evidence="1">The sequence shown here is derived from an EMBL/GenBank/DDBJ whole genome shotgun (WGS) entry which is preliminary data.</text>
</comment>
<dbReference type="Proteomes" id="UP001151529">
    <property type="component" value="Chromosome 1"/>
</dbReference>
<evidence type="ECO:0000313" key="1">
    <source>
        <dbReference type="EMBL" id="KAJ6713725.1"/>
    </source>
</evidence>
<accession>A0A9Q0TLE6</accession>
<evidence type="ECO:0000313" key="2">
    <source>
        <dbReference type="Proteomes" id="UP001151529"/>
    </source>
</evidence>
<proteinExistence type="predicted"/>
<dbReference type="AlphaFoldDB" id="A0A9Q0TLE6"/>
<reference evidence="1" key="2">
    <citation type="journal article" date="2023" name="Int. J. Mol. Sci.">
        <title>De Novo Assembly and Annotation of 11 Diverse Shrub Willow (Salix) Genomes Reveals Novel Gene Organization in Sex-Linked Regions.</title>
        <authorList>
            <person name="Hyden B."/>
            <person name="Feng K."/>
            <person name="Yates T.B."/>
            <person name="Jawdy S."/>
            <person name="Cereghino C."/>
            <person name="Smart L.B."/>
            <person name="Muchero W."/>
        </authorList>
    </citation>
    <scope>NUCLEOTIDE SEQUENCE [LARGE SCALE GENOMIC DNA]</scope>
    <source>
        <tissue evidence="1">Shoot tip</tissue>
    </source>
</reference>